<dbReference type="AlphaFoldDB" id="A0A936Z207"/>
<gene>
    <name evidence="1" type="ORF">JJ685_18940</name>
</gene>
<reference evidence="1 2" key="1">
    <citation type="journal article" date="2017" name="Int. J. Syst. Evol. Microbiol.">
        <title>Ramlibacter monticola sp. nov., isolated from forest soil.</title>
        <authorList>
            <person name="Chaudhary D.K."/>
            <person name="Kim J."/>
        </authorList>
    </citation>
    <scope>NUCLEOTIDE SEQUENCE [LARGE SCALE GENOMIC DNA]</scope>
    <source>
        <strain evidence="1 2">KACC 19175</strain>
    </source>
</reference>
<dbReference type="RefSeq" id="WP_201675901.1">
    <property type="nucleotide sequence ID" value="NZ_JAEQNE010000005.1"/>
</dbReference>
<proteinExistence type="predicted"/>
<dbReference type="EMBL" id="JAEQNE010000005">
    <property type="protein sequence ID" value="MBL0393223.1"/>
    <property type="molecule type" value="Genomic_DNA"/>
</dbReference>
<comment type="caution">
    <text evidence="1">The sequence shown here is derived from an EMBL/GenBank/DDBJ whole genome shotgun (WGS) entry which is preliminary data.</text>
</comment>
<dbReference type="Proteomes" id="UP000599109">
    <property type="component" value="Unassembled WGS sequence"/>
</dbReference>
<organism evidence="1 2">
    <name type="scientific">Ramlibacter monticola</name>
    <dbReference type="NCBI Taxonomy" id="1926872"/>
    <lineage>
        <taxon>Bacteria</taxon>
        <taxon>Pseudomonadati</taxon>
        <taxon>Pseudomonadota</taxon>
        <taxon>Betaproteobacteria</taxon>
        <taxon>Burkholderiales</taxon>
        <taxon>Comamonadaceae</taxon>
        <taxon>Ramlibacter</taxon>
    </lineage>
</organism>
<name>A0A936Z207_9BURK</name>
<keyword evidence="2" id="KW-1185">Reference proteome</keyword>
<accession>A0A936Z207</accession>
<evidence type="ECO:0000313" key="1">
    <source>
        <dbReference type="EMBL" id="MBL0393223.1"/>
    </source>
</evidence>
<evidence type="ECO:0000313" key="2">
    <source>
        <dbReference type="Proteomes" id="UP000599109"/>
    </source>
</evidence>
<protein>
    <recommendedName>
        <fullName evidence="3">Cysteine protease</fullName>
    </recommendedName>
</protein>
<evidence type="ECO:0008006" key="3">
    <source>
        <dbReference type="Google" id="ProtNLM"/>
    </source>
</evidence>
<sequence>MIFRNPAGAPELACDGCGCRWFDRMTGSCYECGTPVAAQALAEYRQALDAFAATKRDSAATMASPCPAPSSSSPTR</sequence>